<evidence type="ECO:0000313" key="8">
    <source>
        <dbReference type="Proteomes" id="UP000283644"/>
    </source>
</evidence>
<feature type="transmembrane region" description="Helical" evidence="6">
    <location>
        <begin position="50"/>
        <end position="68"/>
    </location>
</feature>
<proteinExistence type="predicted"/>
<evidence type="ECO:0000256" key="6">
    <source>
        <dbReference type="SAM" id="Phobius"/>
    </source>
</evidence>
<dbReference type="Proteomes" id="UP000283644">
    <property type="component" value="Unassembled WGS sequence"/>
</dbReference>
<evidence type="ECO:0000256" key="4">
    <source>
        <dbReference type="ARBA" id="ARBA00022989"/>
    </source>
</evidence>
<evidence type="ECO:0000313" key="7">
    <source>
        <dbReference type="EMBL" id="RHW28373.1"/>
    </source>
</evidence>
<feature type="transmembrane region" description="Helical" evidence="6">
    <location>
        <begin position="225"/>
        <end position="248"/>
    </location>
</feature>
<dbReference type="PANTHER" id="PTHR30482">
    <property type="entry name" value="HIGH-AFFINITY BRANCHED-CHAIN AMINO ACID TRANSPORT SYSTEM PERMEASE"/>
    <property type="match status" value="1"/>
</dbReference>
<evidence type="ECO:0000256" key="2">
    <source>
        <dbReference type="ARBA" id="ARBA00022475"/>
    </source>
</evidence>
<keyword evidence="3 6" id="KW-0812">Transmembrane</keyword>
<evidence type="ECO:0000256" key="1">
    <source>
        <dbReference type="ARBA" id="ARBA00004651"/>
    </source>
</evidence>
<feature type="transmembrane region" description="Helical" evidence="6">
    <location>
        <begin position="129"/>
        <end position="146"/>
    </location>
</feature>
<dbReference type="EMBL" id="QXGH01000010">
    <property type="protein sequence ID" value="RHW28373.1"/>
    <property type="molecule type" value="Genomic_DNA"/>
</dbReference>
<accession>A0A417Y6R5</accession>
<dbReference type="OrthoDB" id="9814461at2"/>
<dbReference type="PANTHER" id="PTHR30482:SF20">
    <property type="entry name" value="HIGH-AFFINITY BRANCHED-CHAIN AMINO ACID TRANSPORT SYSTEM PERMEASE PROTEIN LIVM"/>
    <property type="match status" value="1"/>
</dbReference>
<keyword evidence="5 6" id="KW-0472">Membrane</keyword>
<feature type="transmembrane region" description="Helical" evidence="6">
    <location>
        <begin position="99"/>
        <end position="122"/>
    </location>
</feature>
<name>A0A417Y6R5_9ACTN</name>
<protein>
    <submittedName>
        <fullName evidence="7">Branched-chain amino acid ABC transporter permease</fullName>
    </submittedName>
</protein>
<evidence type="ECO:0000256" key="5">
    <source>
        <dbReference type="ARBA" id="ARBA00023136"/>
    </source>
</evidence>
<keyword evidence="8" id="KW-1185">Reference proteome</keyword>
<dbReference type="GO" id="GO:0005886">
    <property type="term" value="C:plasma membrane"/>
    <property type="evidence" value="ECO:0007669"/>
    <property type="project" value="UniProtKB-SubCell"/>
</dbReference>
<feature type="transmembrane region" description="Helical" evidence="6">
    <location>
        <begin position="296"/>
        <end position="315"/>
    </location>
</feature>
<dbReference type="InterPro" id="IPR001851">
    <property type="entry name" value="ABC_transp_permease"/>
</dbReference>
<dbReference type="CDD" id="cd06581">
    <property type="entry name" value="TM_PBP1_LivM_like"/>
    <property type="match status" value="1"/>
</dbReference>
<comment type="caution">
    <text evidence="7">The sequence shown here is derived from an EMBL/GenBank/DDBJ whole genome shotgun (WGS) entry which is preliminary data.</text>
</comment>
<reference evidence="7 8" key="1">
    <citation type="submission" date="2018-09" db="EMBL/GenBank/DDBJ databases">
        <title>Genome sequencing of Nocardioides immobilis CCTCC AB 2017083 for comparison to Nocardioides silvaticus.</title>
        <authorList>
            <person name="Li C."/>
            <person name="Wang G."/>
        </authorList>
    </citation>
    <scope>NUCLEOTIDE SEQUENCE [LARGE SCALE GENOMIC DNA]</scope>
    <source>
        <strain evidence="7 8">CCTCC AB 2017083</strain>
    </source>
</reference>
<dbReference type="InterPro" id="IPR043428">
    <property type="entry name" value="LivM-like"/>
</dbReference>
<gene>
    <name evidence="7" type="ORF">D0Z08_05245</name>
</gene>
<feature type="transmembrane region" description="Helical" evidence="6">
    <location>
        <begin position="175"/>
        <end position="194"/>
    </location>
</feature>
<dbReference type="AlphaFoldDB" id="A0A417Y6R5"/>
<keyword evidence="2" id="KW-1003">Cell membrane</keyword>
<comment type="subcellular location">
    <subcellularLocation>
        <location evidence="1">Cell membrane</location>
        <topology evidence="1">Multi-pass membrane protein</topology>
    </subcellularLocation>
</comment>
<feature type="transmembrane region" description="Helical" evidence="6">
    <location>
        <begin position="24"/>
        <end position="44"/>
    </location>
</feature>
<dbReference type="Pfam" id="PF02653">
    <property type="entry name" value="BPD_transp_2"/>
    <property type="match status" value="1"/>
</dbReference>
<dbReference type="GO" id="GO:0015658">
    <property type="term" value="F:branched-chain amino acid transmembrane transporter activity"/>
    <property type="evidence" value="ECO:0007669"/>
    <property type="project" value="InterPro"/>
</dbReference>
<keyword evidence="4 6" id="KW-1133">Transmembrane helix</keyword>
<feature type="transmembrane region" description="Helical" evidence="6">
    <location>
        <begin position="260"/>
        <end position="284"/>
    </location>
</feature>
<evidence type="ECO:0000256" key="3">
    <source>
        <dbReference type="ARBA" id="ARBA00022692"/>
    </source>
</evidence>
<organism evidence="7 8">
    <name type="scientific">Nocardioides immobilis</name>
    <dbReference type="NCBI Taxonomy" id="2049295"/>
    <lineage>
        <taxon>Bacteria</taxon>
        <taxon>Bacillati</taxon>
        <taxon>Actinomycetota</taxon>
        <taxon>Actinomycetes</taxon>
        <taxon>Propionibacteriales</taxon>
        <taxon>Nocardioidaceae</taxon>
        <taxon>Nocardioides</taxon>
    </lineage>
</organism>
<sequence>MTDTLTRPHSPPVPGPGAERRASLLATMAGAVLLIVAAAVPALTDFSTTYLMAYVLIVALLGLSLHLLMGLMGTFSLGQAALFGTGAYAAVVVSEDVGLDGAIGFVLVAAIGALLGLVMGAVTLRVSDLYLALTTLAIGYILENVVRNTDWLGGSQGLTGFYITFFGRSLDDPRLLCWIGLGVLTLFMIMISSMRRSKIGRAFMAVRESPIAARSIGVDARRYKLLGFAMAGAFSAIAGALYSAWSLVVNPSVFSIDLTLSVLAIAIVGGLRSMPGILVVAALLTYFRNSAADFGVADYVLLVYGALIVLSLRFLPLGLGGLTGSRAVARVRRLVAHRSRSRGGGRA</sequence>